<dbReference type="NCBIfam" id="NF040570">
    <property type="entry name" value="guided_TnpB"/>
    <property type="match status" value="1"/>
</dbReference>
<sequence length="473" mass="52775">MSRHTTFRYCLDPTVEQLNSLVRHAGAARFAFNQCLQLHLLARRAHKRQAAVPVPWTGFDLINVFNAWKKTVHAGRVITVDSTGSADVTATGLAWRNSVCQQVFEESAVDCGRALKAWTDSRRHKRAGPRVGHPRFKRKGHCLPSFRLRNKSPKKPTIRIGDGQRPRSVTLPGLGLIPVHDDTRRLRRLLGSGRANILFATISQRAGRWWISVTVEAADTHPAMQHTARPSGDAGGWVGVDRGLSAFAVAATSDGEERVRITDHPKPLTGGLRRQRYLSRAVTRKEKGSRNRRKAAAQLGKYHHHIANIRRHFLHEVSNQLVKSHDRLVIEDLHVQGMLRNRSLARAISDAGWAEFARLLTYKQQWRGGELVRAQRWYPSSKTCSTCGCARADLRLHERVFNCDTCGAALDRDLNAAINLATWAEQRATQVRDPQAGGPVINAHRQSRSGRHLRVGETGLNDVGTDVRPASAV</sequence>
<feature type="domain" description="Probable transposase IS891/IS1136/IS1341" evidence="7">
    <location>
        <begin position="235"/>
        <end position="341"/>
    </location>
</feature>
<comment type="similarity">
    <text evidence="1">In the C-terminal section; belongs to the transposase 35 family.</text>
</comment>
<evidence type="ECO:0000256" key="6">
    <source>
        <dbReference type="ARBA" id="ARBA00023172"/>
    </source>
</evidence>
<dbReference type="InterPro" id="IPR001959">
    <property type="entry name" value="Transposase"/>
</dbReference>
<evidence type="ECO:0000256" key="5">
    <source>
        <dbReference type="ARBA" id="ARBA00023125"/>
    </source>
</evidence>
<name>A0ABZ1NBM0_9NOCA</name>
<keyword evidence="5" id="KW-0238">DNA-binding</keyword>
<gene>
    <name evidence="10" type="ORF">OG308_04720</name>
</gene>
<dbReference type="RefSeq" id="WP_405149217.1">
    <property type="nucleotide sequence ID" value="NZ_CP109527.1"/>
</dbReference>
<feature type="domain" description="Cas12f1-like TNB" evidence="8">
    <location>
        <begin position="353"/>
        <end position="420"/>
    </location>
</feature>
<evidence type="ECO:0000259" key="8">
    <source>
        <dbReference type="Pfam" id="PF07282"/>
    </source>
</evidence>
<keyword evidence="3" id="KW-0479">Metal-binding</keyword>
<dbReference type="Pfam" id="PF07282">
    <property type="entry name" value="Cas12f1-like_TNB"/>
    <property type="match status" value="1"/>
</dbReference>
<dbReference type="NCBIfam" id="TIGR01766">
    <property type="entry name" value="IS200/IS605 family accessory protein TnpB-like domain"/>
    <property type="match status" value="1"/>
</dbReference>
<dbReference type="EMBL" id="CP109527">
    <property type="protein sequence ID" value="WTY37183.1"/>
    <property type="molecule type" value="Genomic_DNA"/>
</dbReference>
<evidence type="ECO:0000256" key="3">
    <source>
        <dbReference type="ARBA" id="ARBA00022723"/>
    </source>
</evidence>
<reference evidence="10 11" key="1">
    <citation type="submission" date="2022-10" db="EMBL/GenBank/DDBJ databases">
        <title>The complete genomes of actinobacterial strains from the NBC collection.</title>
        <authorList>
            <person name="Joergensen T.S."/>
            <person name="Alvarez Arevalo M."/>
            <person name="Sterndorff E.B."/>
            <person name="Faurdal D."/>
            <person name="Vuksanovic O."/>
            <person name="Mourched A.-S."/>
            <person name="Charusanti P."/>
            <person name="Shaw S."/>
            <person name="Blin K."/>
            <person name="Weber T."/>
        </authorList>
    </citation>
    <scope>NUCLEOTIDE SEQUENCE [LARGE SCALE GENOMIC DNA]</scope>
    <source>
        <strain evidence="10 11">NBC_01413</strain>
    </source>
</reference>
<evidence type="ECO:0000259" key="7">
    <source>
        <dbReference type="Pfam" id="PF01385"/>
    </source>
</evidence>
<evidence type="ECO:0000256" key="2">
    <source>
        <dbReference type="ARBA" id="ARBA00022578"/>
    </source>
</evidence>
<dbReference type="Pfam" id="PF01385">
    <property type="entry name" value="OrfB_IS605"/>
    <property type="match status" value="1"/>
</dbReference>
<accession>A0ABZ1NBM0</accession>
<keyword evidence="2" id="KW-0815">Transposition</keyword>
<evidence type="ECO:0000256" key="4">
    <source>
        <dbReference type="ARBA" id="ARBA00022833"/>
    </source>
</evidence>
<organism evidence="10 11">
    <name type="scientific">Nocardia salmonicida</name>
    <dbReference type="NCBI Taxonomy" id="53431"/>
    <lineage>
        <taxon>Bacteria</taxon>
        <taxon>Bacillati</taxon>
        <taxon>Actinomycetota</taxon>
        <taxon>Actinomycetes</taxon>
        <taxon>Mycobacteriales</taxon>
        <taxon>Nocardiaceae</taxon>
        <taxon>Nocardia</taxon>
    </lineage>
</organism>
<keyword evidence="4" id="KW-0862">Zinc</keyword>
<feature type="domain" description="Transposase putative helix-turn-helix" evidence="9">
    <location>
        <begin position="1"/>
        <end position="38"/>
    </location>
</feature>
<keyword evidence="6" id="KW-0233">DNA recombination</keyword>
<evidence type="ECO:0000259" key="9">
    <source>
        <dbReference type="Pfam" id="PF12323"/>
    </source>
</evidence>
<proteinExistence type="inferred from homology"/>
<evidence type="ECO:0000313" key="10">
    <source>
        <dbReference type="EMBL" id="WTY37183.1"/>
    </source>
</evidence>
<keyword evidence="11" id="KW-1185">Reference proteome</keyword>
<dbReference type="Pfam" id="PF12323">
    <property type="entry name" value="HTH_OrfB_IS605"/>
    <property type="match status" value="1"/>
</dbReference>
<dbReference type="InterPro" id="IPR021027">
    <property type="entry name" value="Transposase_put_HTH"/>
</dbReference>
<dbReference type="Proteomes" id="UP001621418">
    <property type="component" value="Chromosome"/>
</dbReference>
<dbReference type="InterPro" id="IPR010095">
    <property type="entry name" value="Cas12f1-like_TNB"/>
</dbReference>
<evidence type="ECO:0000313" key="11">
    <source>
        <dbReference type="Proteomes" id="UP001621418"/>
    </source>
</evidence>
<evidence type="ECO:0000256" key="1">
    <source>
        <dbReference type="ARBA" id="ARBA00008761"/>
    </source>
</evidence>
<protein>
    <submittedName>
        <fullName evidence="10">Transposase</fullName>
    </submittedName>
</protein>